<comment type="similarity">
    <text evidence="4 11">Belongs to the aldose epimerase family.</text>
</comment>
<sequence>MMSSKGFRPLICMAVLSFAALNGFCNLNYHKFNTEVSNPKNVINYGDLDTLQGKKIDIYTIKNGLIKATFTNYGARMVSLWVPDKNGILTDVVLGLATVKDYLQANQPFFGPTIGRFGNRIAKGQFDLNGEHFQLNINSGGNTLHGGKNGFHNKVWDVQQPDSTKLILTYFAKDGEEGFPGNLKTKVTFSITDKGALKLEYDATTDKPTIVNLTNHSYFNLNGEGSGEIINHQLTIYADKYTPVNSALIPTGELANVKGTPFDFTKPISVGSKINIENEQLKYGKGYDHNFVLNGKKVNSKIHAATVVGDKSSIQLDIYTDEPGLQFYSGNYLKGKDALKNGSRDTYRSGFAIETQHFPDSPNQPSFPSTVLNPDKKYHTVSLYQFSISKN</sequence>
<feature type="signal peptide" evidence="15">
    <location>
        <begin position="1"/>
        <end position="19"/>
    </location>
</feature>
<dbReference type="GO" id="GO:0030246">
    <property type="term" value="F:carbohydrate binding"/>
    <property type="evidence" value="ECO:0007669"/>
    <property type="project" value="InterPro"/>
</dbReference>
<feature type="binding site" evidence="13">
    <location>
        <position position="288"/>
    </location>
    <ligand>
        <name>beta-D-galactose</name>
        <dbReference type="ChEBI" id="CHEBI:27667"/>
    </ligand>
</feature>
<evidence type="ECO:0000256" key="8">
    <source>
        <dbReference type="ARBA" id="ARBA00022837"/>
    </source>
</evidence>
<dbReference type="InterPro" id="IPR011013">
    <property type="entry name" value="Gal_mutarotase_sf_dom"/>
</dbReference>
<evidence type="ECO:0000256" key="10">
    <source>
        <dbReference type="ARBA" id="ARBA00023277"/>
    </source>
</evidence>
<evidence type="ECO:0000256" key="9">
    <source>
        <dbReference type="ARBA" id="ARBA00023235"/>
    </source>
</evidence>
<feature type="chain" id="PRO_5008100624" description="Aldose 1-epimerase" evidence="15">
    <location>
        <begin position="20"/>
        <end position="391"/>
    </location>
</feature>
<comment type="catalytic activity">
    <reaction evidence="1 11">
        <text>alpha-D-glucose = beta-D-glucose</text>
        <dbReference type="Rhea" id="RHEA:10264"/>
        <dbReference type="ChEBI" id="CHEBI:15903"/>
        <dbReference type="ChEBI" id="CHEBI:17925"/>
        <dbReference type="EC" id="5.1.3.3"/>
    </reaction>
</comment>
<dbReference type="InterPro" id="IPR015443">
    <property type="entry name" value="Aldose_1-epimerase"/>
</dbReference>
<evidence type="ECO:0000256" key="6">
    <source>
        <dbReference type="ARBA" id="ARBA00013185"/>
    </source>
</evidence>
<evidence type="ECO:0000313" key="16">
    <source>
        <dbReference type="EMBL" id="OAQ40330.1"/>
    </source>
</evidence>
<evidence type="ECO:0000256" key="11">
    <source>
        <dbReference type="PIRNR" id="PIRNR005096"/>
    </source>
</evidence>
<name>A0A179DHZ0_9SPHI</name>
<protein>
    <recommendedName>
        <fullName evidence="7 11">Aldose 1-epimerase</fullName>
        <ecNumber evidence="6 11">5.1.3.3</ecNumber>
    </recommendedName>
</protein>
<evidence type="ECO:0000256" key="3">
    <source>
        <dbReference type="ARBA" id="ARBA00005028"/>
    </source>
</evidence>
<dbReference type="AlphaFoldDB" id="A0A179DHZ0"/>
<reference evidence="16 17" key="1">
    <citation type="submission" date="2016-04" db="EMBL/GenBank/DDBJ databases">
        <authorList>
            <person name="Evans L.H."/>
            <person name="Alamgir A."/>
            <person name="Owens N."/>
            <person name="Weber N.D."/>
            <person name="Virtaneva K."/>
            <person name="Barbian K."/>
            <person name="Babar A."/>
            <person name="Rosenke K."/>
        </authorList>
    </citation>
    <scope>NUCLEOTIDE SEQUENCE [LARGE SCALE GENOMIC DNA]</scope>
    <source>
        <strain evidence="16 17">CCM 8644</strain>
    </source>
</reference>
<dbReference type="GO" id="GO:0006006">
    <property type="term" value="P:glucose metabolic process"/>
    <property type="evidence" value="ECO:0007669"/>
    <property type="project" value="TreeGrafter"/>
</dbReference>
<dbReference type="UniPathway" id="UPA00242"/>
<keyword evidence="9 11" id="KW-0413">Isomerase</keyword>
<dbReference type="STRING" id="1826909.A5893_05095"/>
<feature type="binding site" evidence="14">
    <location>
        <begin position="216"/>
        <end position="218"/>
    </location>
    <ligand>
        <name>beta-D-galactose</name>
        <dbReference type="ChEBI" id="CHEBI:27667"/>
    </ligand>
</feature>
<evidence type="ECO:0000256" key="4">
    <source>
        <dbReference type="ARBA" id="ARBA00006206"/>
    </source>
</evidence>
<keyword evidence="10 11" id="KW-0119">Carbohydrate metabolism</keyword>
<dbReference type="PANTHER" id="PTHR10091:SF0">
    <property type="entry name" value="GALACTOSE MUTAROTASE"/>
    <property type="match status" value="1"/>
</dbReference>
<evidence type="ECO:0000313" key="17">
    <source>
        <dbReference type="Proteomes" id="UP000078459"/>
    </source>
</evidence>
<evidence type="ECO:0000256" key="1">
    <source>
        <dbReference type="ARBA" id="ARBA00001614"/>
    </source>
</evidence>
<evidence type="ECO:0000256" key="7">
    <source>
        <dbReference type="ARBA" id="ARBA00014165"/>
    </source>
</evidence>
<dbReference type="GO" id="GO:0004034">
    <property type="term" value="F:aldose 1-epimerase activity"/>
    <property type="evidence" value="ECO:0007669"/>
    <property type="project" value="UniProtKB-EC"/>
</dbReference>
<comment type="cofactor">
    <cofactor evidence="2">
        <name>Ca(2+)</name>
        <dbReference type="ChEBI" id="CHEBI:29108"/>
    </cofactor>
</comment>
<evidence type="ECO:0000256" key="15">
    <source>
        <dbReference type="SAM" id="SignalP"/>
    </source>
</evidence>
<dbReference type="NCBIfam" id="NF008277">
    <property type="entry name" value="PRK11055.1"/>
    <property type="match status" value="1"/>
</dbReference>
<keyword evidence="17" id="KW-1185">Reference proteome</keyword>
<evidence type="ECO:0000256" key="5">
    <source>
        <dbReference type="ARBA" id="ARBA00011245"/>
    </source>
</evidence>
<comment type="pathway">
    <text evidence="3 11">Carbohydrate metabolism; hexose metabolism.</text>
</comment>
<dbReference type="PANTHER" id="PTHR10091">
    <property type="entry name" value="ALDOSE-1-EPIMERASE"/>
    <property type="match status" value="1"/>
</dbReference>
<dbReference type="Proteomes" id="UP000078459">
    <property type="component" value="Unassembled WGS sequence"/>
</dbReference>
<keyword evidence="8" id="KW-0106">Calcium</keyword>
<feature type="binding site" evidence="14">
    <location>
        <begin position="119"/>
        <end position="120"/>
    </location>
    <ligand>
        <name>beta-D-galactose</name>
        <dbReference type="ChEBI" id="CHEBI:27667"/>
    </ligand>
</feature>
<dbReference type="SUPFAM" id="SSF74650">
    <property type="entry name" value="Galactose mutarotase-like"/>
    <property type="match status" value="1"/>
</dbReference>
<feature type="active site" description="Proton donor" evidence="12">
    <location>
        <position position="216"/>
    </location>
</feature>
<dbReference type="CDD" id="cd09019">
    <property type="entry name" value="galactose_mutarotase_like"/>
    <property type="match status" value="1"/>
</dbReference>
<keyword evidence="15" id="KW-0732">Signal</keyword>
<feature type="active site" description="Proton acceptor" evidence="12">
    <location>
        <position position="354"/>
    </location>
</feature>
<dbReference type="GO" id="GO:0005737">
    <property type="term" value="C:cytoplasm"/>
    <property type="evidence" value="ECO:0007669"/>
    <property type="project" value="TreeGrafter"/>
</dbReference>
<gene>
    <name evidence="16" type="ORF">A5893_05095</name>
</gene>
<evidence type="ECO:0000256" key="2">
    <source>
        <dbReference type="ARBA" id="ARBA00001913"/>
    </source>
</evidence>
<comment type="caution">
    <text evidence="16">The sequence shown here is derived from an EMBL/GenBank/DDBJ whole genome shotgun (WGS) entry which is preliminary data.</text>
</comment>
<dbReference type="InterPro" id="IPR047215">
    <property type="entry name" value="Galactose_mutarotase-like"/>
</dbReference>
<dbReference type="InterPro" id="IPR018052">
    <property type="entry name" value="Ald1_epimerase_CS"/>
</dbReference>
<evidence type="ECO:0000256" key="14">
    <source>
        <dbReference type="PIRSR" id="PIRSR005096-3"/>
    </source>
</evidence>
<proteinExistence type="inferred from homology"/>
<dbReference type="EMBL" id="LWHJ01000022">
    <property type="protein sequence ID" value="OAQ40330.1"/>
    <property type="molecule type" value="Genomic_DNA"/>
</dbReference>
<dbReference type="GO" id="GO:0033499">
    <property type="term" value="P:galactose catabolic process via UDP-galactose, Leloir pathway"/>
    <property type="evidence" value="ECO:0007669"/>
    <property type="project" value="TreeGrafter"/>
</dbReference>
<dbReference type="Gene3D" id="2.70.98.10">
    <property type="match status" value="1"/>
</dbReference>
<organism evidence="16 17">
    <name type="scientific">Pedobacter psychrophilus</name>
    <dbReference type="NCBI Taxonomy" id="1826909"/>
    <lineage>
        <taxon>Bacteria</taxon>
        <taxon>Pseudomonadati</taxon>
        <taxon>Bacteroidota</taxon>
        <taxon>Sphingobacteriia</taxon>
        <taxon>Sphingobacteriales</taxon>
        <taxon>Sphingobacteriaceae</taxon>
        <taxon>Pedobacter</taxon>
    </lineage>
</organism>
<dbReference type="InterPro" id="IPR008183">
    <property type="entry name" value="Aldose_1/G6P_1-epimerase"/>
</dbReference>
<dbReference type="InterPro" id="IPR014718">
    <property type="entry name" value="GH-type_carb-bd"/>
</dbReference>
<evidence type="ECO:0000256" key="13">
    <source>
        <dbReference type="PIRSR" id="PIRSR005096-2"/>
    </source>
</evidence>
<comment type="subunit">
    <text evidence="5">Monomer.</text>
</comment>
<dbReference type="Pfam" id="PF01263">
    <property type="entry name" value="Aldose_epim"/>
    <property type="match status" value="1"/>
</dbReference>
<accession>A0A179DHZ0</accession>
<reference evidence="16 17" key="2">
    <citation type="submission" date="2016-06" db="EMBL/GenBank/DDBJ databases">
        <title>Pedobacter psychrophilus sp. nov., isolated from Antarctic fragmentary rock.</title>
        <authorList>
            <person name="Svec P."/>
        </authorList>
    </citation>
    <scope>NUCLEOTIDE SEQUENCE [LARGE SCALE GENOMIC DNA]</scope>
    <source>
        <strain evidence="16 17">CCM 8644</strain>
    </source>
</reference>
<dbReference type="PROSITE" id="PS00545">
    <property type="entry name" value="ALDOSE_1_EPIMERASE"/>
    <property type="match status" value="1"/>
</dbReference>
<dbReference type="PIRSF" id="PIRSF005096">
    <property type="entry name" value="GALM"/>
    <property type="match status" value="1"/>
</dbReference>
<dbReference type="EC" id="5.1.3.3" evidence="6 11"/>
<evidence type="ECO:0000256" key="12">
    <source>
        <dbReference type="PIRSR" id="PIRSR005096-1"/>
    </source>
</evidence>